<dbReference type="PANTHER" id="PTHR12394:SF12">
    <property type="entry name" value="LD08195P"/>
    <property type="match status" value="1"/>
</dbReference>
<sequence length="238" mass="27071">MKCVKLNKEPESLKNELDGGDSSDEEELQQAFDMHSLIISSLQQEPMFTAEDVINEIEGMMEDDETPTSECSMPSCSDDITPTQSAELIQFKQKRALNPENYQESLRELSLSGLNELLEELEAYIKDYSETLIQELALRDELEYEKELKNTFISLLLSIQKKRRESQMDKKKINNNKRKGANDSNTYLTTVIPYHANQGTPSSHQLQVYIKILKAINEDSAAVPGLLTDYILKVLCPT</sequence>
<keyword evidence="6" id="KW-1185">Reference proteome</keyword>
<protein>
    <recommendedName>
        <fullName evidence="7">Fasciculation and elongation protein zeta-2</fullName>
    </recommendedName>
</protein>
<keyword evidence="3" id="KW-0175">Coiled coil</keyword>
<organism evidence="5 6">
    <name type="scientific">Owenia fusiformis</name>
    <name type="common">Polychaete worm</name>
    <dbReference type="NCBI Taxonomy" id="6347"/>
    <lineage>
        <taxon>Eukaryota</taxon>
        <taxon>Metazoa</taxon>
        <taxon>Spiralia</taxon>
        <taxon>Lophotrochozoa</taxon>
        <taxon>Annelida</taxon>
        <taxon>Polychaeta</taxon>
        <taxon>Sedentaria</taxon>
        <taxon>Canalipalpata</taxon>
        <taxon>Sabellida</taxon>
        <taxon>Oweniida</taxon>
        <taxon>Oweniidae</taxon>
        <taxon>Owenia</taxon>
    </lineage>
</organism>
<dbReference type="Proteomes" id="UP000749559">
    <property type="component" value="Unassembled WGS sequence"/>
</dbReference>
<dbReference type="PANTHER" id="PTHR12394">
    <property type="entry name" value="ZYGIN"/>
    <property type="match status" value="1"/>
</dbReference>
<evidence type="ECO:0000256" key="2">
    <source>
        <dbReference type="ARBA" id="ARBA00022553"/>
    </source>
</evidence>
<dbReference type="Pfam" id="PF07763">
    <property type="entry name" value="FEZ"/>
    <property type="match status" value="1"/>
</dbReference>
<keyword evidence="2" id="KW-0597">Phosphoprotein</keyword>
<dbReference type="OrthoDB" id="7959977at2759"/>
<dbReference type="InterPro" id="IPR011680">
    <property type="entry name" value="FEZ"/>
</dbReference>
<gene>
    <name evidence="5" type="ORF">OFUS_LOCUS16179</name>
</gene>
<evidence type="ECO:0000256" key="3">
    <source>
        <dbReference type="ARBA" id="ARBA00023054"/>
    </source>
</evidence>
<evidence type="ECO:0000313" key="5">
    <source>
        <dbReference type="EMBL" id="CAH1791043.1"/>
    </source>
</evidence>
<feature type="region of interest" description="Disordered" evidence="4">
    <location>
        <begin position="1"/>
        <end position="26"/>
    </location>
</feature>
<evidence type="ECO:0008006" key="7">
    <source>
        <dbReference type="Google" id="ProtNLM"/>
    </source>
</evidence>
<evidence type="ECO:0000313" key="6">
    <source>
        <dbReference type="Proteomes" id="UP000749559"/>
    </source>
</evidence>
<dbReference type="AlphaFoldDB" id="A0A8S4PDV7"/>
<reference evidence="5" key="1">
    <citation type="submission" date="2022-03" db="EMBL/GenBank/DDBJ databases">
        <authorList>
            <person name="Martin C."/>
        </authorList>
    </citation>
    <scope>NUCLEOTIDE SEQUENCE</scope>
</reference>
<comment type="caution">
    <text evidence="5">The sequence shown here is derived from an EMBL/GenBank/DDBJ whole genome shotgun (WGS) entry which is preliminary data.</text>
</comment>
<feature type="compositionally biased region" description="Basic and acidic residues" evidence="4">
    <location>
        <begin position="1"/>
        <end position="17"/>
    </location>
</feature>
<dbReference type="GO" id="GO:0005737">
    <property type="term" value="C:cytoplasm"/>
    <property type="evidence" value="ECO:0007669"/>
    <property type="project" value="TreeGrafter"/>
</dbReference>
<dbReference type="GO" id="GO:0030424">
    <property type="term" value="C:axon"/>
    <property type="evidence" value="ECO:0007669"/>
    <property type="project" value="TreeGrafter"/>
</dbReference>
<evidence type="ECO:0000256" key="4">
    <source>
        <dbReference type="SAM" id="MobiDB-lite"/>
    </source>
</evidence>
<accession>A0A8S4PDV7</accession>
<evidence type="ECO:0000256" key="1">
    <source>
        <dbReference type="ARBA" id="ARBA00006788"/>
    </source>
</evidence>
<comment type="similarity">
    <text evidence="1">Belongs to the zygin family.</text>
</comment>
<name>A0A8S4PDV7_OWEFU</name>
<proteinExistence type="inferred from homology"/>
<dbReference type="EMBL" id="CAIIXF020000008">
    <property type="protein sequence ID" value="CAH1791043.1"/>
    <property type="molecule type" value="Genomic_DNA"/>
</dbReference>